<dbReference type="GO" id="GO:0003700">
    <property type="term" value="F:DNA-binding transcription factor activity"/>
    <property type="evidence" value="ECO:0007669"/>
    <property type="project" value="InterPro"/>
</dbReference>
<comment type="caution">
    <text evidence="5">The sequence shown here is derived from an EMBL/GenBank/DDBJ whole genome shotgun (WGS) entry which is preliminary data.</text>
</comment>
<gene>
    <name evidence="5" type="ORF">FU839_18510</name>
</gene>
<keyword evidence="6" id="KW-1185">Reference proteome</keyword>
<evidence type="ECO:0000313" key="6">
    <source>
        <dbReference type="Proteomes" id="UP000321814"/>
    </source>
</evidence>
<keyword evidence="3" id="KW-0804">Transcription</keyword>
<dbReference type="InterPro" id="IPR002818">
    <property type="entry name" value="DJ-1/PfpI"/>
</dbReference>
<dbReference type="AlphaFoldDB" id="A0A5C8LLL7"/>
<dbReference type="SMART" id="SM00342">
    <property type="entry name" value="HTH_ARAC"/>
    <property type="match status" value="1"/>
</dbReference>
<evidence type="ECO:0000256" key="2">
    <source>
        <dbReference type="ARBA" id="ARBA00023125"/>
    </source>
</evidence>
<dbReference type="Pfam" id="PF12833">
    <property type="entry name" value="HTH_18"/>
    <property type="match status" value="1"/>
</dbReference>
<protein>
    <submittedName>
        <fullName evidence="5">Helix-turn-helix domain-containing protein</fullName>
    </submittedName>
</protein>
<evidence type="ECO:0000313" key="5">
    <source>
        <dbReference type="EMBL" id="TXK77195.1"/>
    </source>
</evidence>
<sequence length="358" mass="41225">MVESDNMKRIGIWVDHDVVMSSVTGVMDFFTYCNKYWQLIQQSDQLLFETVLMGPRLQVRQGPFTLQVEAVDFTQIDILLIPGFYAYNSKDLQRVSQELLPYKTELQQMLQQGKWLGAFCNGTFALAGTGLLNGLQATSVWFFKDYFRQMFPLVKLDLQQLVVQQQTILTGGATTSYLNLCLRFVELCMDTAFAQQMAKIMLTDPNRTSQLPYLSLQLAPQHKDAKLAEIQQYLQAHLAEPVSLEQLAETFAMTPRTLIRRFKQHLNETPMAYLQRLRIERAKSLLENTLWTAEDIMQQVGYEDISSFRKLFVHYTSLTPKAYRQKFMFEPQINCCPVSGRERESAASSMTALLVNKI</sequence>
<dbReference type="Gene3D" id="1.10.10.60">
    <property type="entry name" value="Homeodomain-like"/>
    <property type="match status" value="2"/>
</dbReference>
<dbReference type="Proteomes" id="UP000321814">
    <property type="component" value="Unassembled WGS sequence"/>
</dbReference>
<keyword evidence="2" id="KW-0238">DNA-binding</keyword>
<dbReference type="EMBL" id="VRLR01000023">
    <property type="protein sequence ID" value="TXK77195.1"/>
    <property type="molecule type" value="Genomic_DNA"/>
</dbReference>
<dbReference type="InterPro" id="IPR018060">
    <property type="entry name" value="HTH_AraC"/>
</dbReference>
<dbReference type="PROSITE" id="PS01124">
    <property type="entry name" value="HTH_ARAC_FAMILY_2"/>
    <property type="match status" value="1"/>
</dbReference>
<accession>A0A5C8LLL7</accession>
<feature type="domain" description="HTH araC/xylS-type" evidence="4">
    <location>
        <begin position="228"/>
        <end position="326"/>
    </location>
</feature>
<dbReference type="Pfam" id="PF01965">
    <property type="entry name" value="DJ-1_PfpI"/>
    <property type="match status" value="1"/>
</dbReference>
<dbReference type="SUPFAM" id="SSF46689">
    <property type="entry name" value="Homeodomain-like"/>
    <property type="match status" value="2"/>
</dbReference>
<dbReference type="OrthoDB" id="9803764at2"/>
<reference evidence="5 6" key="1">
    <citation type="submission" date="2019-08" db="EMBL/GenBank/DDBJ databases">
        <title>Draft genome analysis of Rheinheimera tangshanensis isolated from the roots of fresh rice plants (Oryza sativa).</title>
        <authorList>
            <person name="Yu Q."/>
            <person name="Qi Y."/>
            <person name="Zhang H."/>
            <person name="Pu J."/>
        </authorList>
    </citation>
    <scope>NUCLEOTIDE SEQUENCE [LARGE SCALE GENOMIC DNA]</scope>
    <source>
        <strain evidence="5 6">JA3-B52</strain>
    </source>
</reference>
<dbReference type="PANTHER" id="PTHR43280:SF2">
    <property type="entry name" value="HTH-TYPE TRANSCRIPTIONAL REGULATOR EXSA"/>
    <property type="match status" value="1"/>
</dbReference>
<evidence type="ECO:0000256" key="1">
    <source>
        <dbReference type="ARBA" id="ARBA00023015"/>
    </source>
</evidence>
<organism evidence="5 6">
    <name type="scientific">Rheinheimera tangshanensis</name>
    <dbReference type="NCBI Taxonomy" id="400153"/>
    <lineage>
        <taxon>Bacteria</taxon>
        <taxon>Pseudomonadati</taxon>
        <taxon>Pseudomonadota</taxon>
        <taxon>Gammaproteobacteria</taxon>
        <taxon>Chromatiales</taxon>
        <taxon>Chromatiaceae</taxon>
        <taxon>Rheinheimera</taxon>
    </lineage>
</organism>
<evidence type="ECO:0000256" key="3">
    <source>
        <dbReference type="ARBA" id="ARBA00023163"/>
    </source>
</evidence>
<dbReference type="GO" id="GO:0043565">
    <property type="term" value="F:sequence-specific DNA binding"/>
    <property type="evidence" value="ECO:0007669"/>
    <property type="project" value="InterPro"/>
</dbReference>
<keyword evidence="1" id="KW-0805">Transcription regulation</keyword>
<dbReference type="SUPFAM" id="SSF52317">
    <property type="entry name" value="Class I glutamine amidotransferase-like"/>
    <property type="match status" value="1"/>
</dbReference>
<dbReference type="PANTHER" id="PTHR43280">
    <property type="entry name" value="ARAC-FAMILY TRANSCRIPTIONAL REGULATOR"/>
    <property type="match status" value="1"/>
</dbReference>
<dbReference type="Gene3D" id="3.40.50.880">
    <property type="match status" value="1"/>
</dbReference>
<proteinExistence type="predicted"/>
<name>A0A5C8LLL7_9GAMM</name>
<evidence type="ECO:0000259" key="4">
    <source>
        <dbReference type="PROSITE" id="PS01124"/>
    </source>
</evidence>
<dbReference type="InterPro" id="IPR029062">
    <property type="entry name" value="Class_I_gatase-like"/>
</dbReference>
<dbReference type="InterPro" id="IPR009057">
    <property type="entry name" value="Homeodomain-like_sf"/>
</dbReference>